<accession>A0A8H5SSW8</accession>
<dbReference type="GO" id="GO:0005737">
    <property type="term" value="C:cytoplasm"/>
    <property type="evidence" value="ECO:0007669"/>
    <property type="project" value="TreeGrafter"/>
</dbReference>
<organism evidence="2 3">
    <name type="scientific">Fusarium heterosporum</name>
    <dbReference type="NCBI Taxonomy" id="42747"/>
    <lineage>
        <taxon>Eukaryota</taxon>
        <taxon>Fungi</taxon>
        <taxon>Dikarya</taxon>
        <taxon>Ascomycota</taxon>
        <taxon>Pezizomycotina</taxon>
        <taxon>Sordariomycetes</taxon>
        <taxon>Hypocreomycetidae</taxon>
        <taxon>Hypocreales</taxon>
        <taxon>Nectriaceae</taxon>
        <taxon>Fusarium</taxon>
        <taxon>Fusarium heterosporum species complex</taxon>
    </lineage>
</organism>
<dbReference type="PRINTS" id="PR00081">
    <property type="entry name" value="GDHRDH"/>
</dbReference>
<reference evidence="2 3" key="1">
    <citation type="submission" date="2020-05" db="EMBL/GenBank/DDBJ databases">
        <title>Identification and distribution of gene clusters putatively required for synthesis of sphingolipid metabolism inhibitors in phylogenetically diverse species of the filamentous fungus Fusarium.</title>
        <authorList>
            <person name="Kim H.-S."/>
            <person name="Busman M."/>
            <person name="Brown D.W."/>
            <person name="Divon H."/>
            <person name="Uhlig S."/>
            <person name="Proctor R.H."/>
        </authorList>
    </citation>
    <scope>NUCLEOTIDE SEQUENCE [LARGE SCALE GENOMIC DNA]</scope>
    <source>
        <strain evidence="2 3">NRRL 20693</strain>
    </source>
</reference>
<name>A0A8H5SSW8_FUSHE</name>
<sequence length="278" mass="30054">MLIPTTKTIVLITGANTGLGFETAKILFSRPQPCHILMGCRGSLTRAEDAIARLRDITPSSVSTAEPLLVDISSDESITMAYKFVEKKHGRVDVLVNNAGLDLDMAVTSGEICVRDGWNRTYDVNVTGTHLFTQTFAPLLLASAAKHRRLVFITSGLSSISEHASGCSPKYVSAPAGWPKPKTPWFAYRVSKTAMNMLVTEWGRLLHDDGIAVFNVSPGFLNTGLGNDRTTGKEVNKAAMGAIDPAIGAGFCADVIQGKRDDQAWPTQVFRKDAVQPF</sequence>
<dbReference type="PANTHER" id="PTHR43544:SF32">
    <property type="entry name" value="CHAIN DEHYDROGENASE, PUTATIVE (AFU_ORTHOLOGUE AFUA_5G01530)-RELATED"/>
    <property type="match status" value="1"/>
</dbReference>
<dbReference type="OrthoDB" id="1933717at2759"/>
<gene>
    <name evidence="2" type="ORF">FHETE_10662</name>
</gene>
<dbReference type="InterPro" id="IPR051468">
    <property type="entry name" value="Fungal_SecMetab_SDRs"/>
</dbReference>
<dbReference type="InterPro" id="IPR036291">
    <property type="entry name" value="NAD(P)-bd_dom_sf"/>
</dbReference>
<evidence type="ECO:0000313" key="3">
    <source>
        <dbReference type="Proteomes" id="UP000567885"/>
    </source>
</evidence>
<dbReference type="Gene3D" id="3.40.50.720">
    <property type="entry name" value="NAD(P)-binding Rossmann-like Domain"/>
    <property type="match status" value="1"/>
</dbReference>
<protein>
    <submittedName>
        <fullName evidence="2">NAD(P)-binding domain-containing protein</fullName>
    </submittedName>
</protein>
<evidence type="ECO:0000313" key="2">
    <source>
        <dbReference type="EMBL" id="KAF5657013.1"/>
    </source>
</evidence>
<proteinExistence type="inferred from homology"/>
<dbReference type="GO" id="GO:0016491">
    <property type="term" value="F:oxidoreductase activity"/>
    <property type="evidence" value="ECO:0007669"/>
    <property type="project" value="TreeGrafter"/>
</dbReference>
<dbReference type="GO" id="GO:0019748">
    <property type="term" value="P:secondary metabolic process"/>
    <property type="evidence" value="ECO:0007669"/>
    <property type="project" value="TreeGrafter"/>
</dbReference>
<keyword evidence="3" id="KW-1185">Reference proteome</keyword>
<dbReference type="AlphaFoldDB" id="A0A8H5SSW8"/>
<dbReference type="Pfam" id="PF00106">
    <property type="entry name" value="adh_short"/>
    <property type="match status" value="1"/>
</dbReference>
<dbReference type="SUPFAM" id="SSF51735">
    <property type="entry name" value="NAD(P)-binding Rossmann-fold domains"/>
    <property type="match status" value="1"/>
</dbReference>
<comment type="similarity">
    <text evidence="1">Belongs to the short-chain dehydrogenases/reductases (SDR) family.</text>
</comment>
<dbReference type="InterPro" id="IPR002347">
    <property type="entry name" value="SDR_fam"/>
</dbReference>
<dbReference type="Proteomes" id="UP000567885">
    <property type="component" value="Unassembled WGS sequence"/>
</dbReference>
<dbReference type="EMBL" id="JAAGWQ010000303">
    <property type="protein sequence ID" value="KAF5657013.1"/>
    <property type="molecule type" value="Genomic_DNA"/>
</dbReference>
<evidence type="ECO:0000256" key="1">
    <source>
        <dbReference type="ARBA" id="ARBA00006484"/>
    </source>
</evidence>
<dbReference type="PANTHER" id="PTHR43544">
    <property type="entry name" value="SHORT-CHAIN DEHYDROGENASE/REDUCTASE"/>
    <property type="match status" value="1"/>
</dbReference>
<comment type="caution">
    <text evidence="2">The sequence shown here is derived from an EMBL/GenBank/DDBJ whole genome shotgun (WGS) entry which is preliminary data.</text>
</comment>